<evidence type="ECO:0000256" key="3">
    <source>
        <dbReference type="ARBA" id="ARBA00022989"/>
    </source>
</evidence>
<sequence length="110" mass="12410">MQIFSLIAVLVALLAVMFAFQNAVPISLTFFNINFQASLAILLIWTLAMGILIGLLLSIPSIVKRNLKIAKHKTRMGELENEANQSLETITHQRQRIENLEKHINSQNNL</sequence>
<dbReference type="PANTHER" id="PTHR41335">
    <property type="entry name" value="MEMBRANE PROTEIN-RELATED"/>
    <property type="match status" value="1"/>
</dbReference>
<dbReference type="Proteomes" id="UP001302120">
    <property type="component" value="Unassembled WGS sequence"/>
</dbReference>
<name>A0ABU5U8J8_9CYAN</name>
<feature type="transmembrane region" description="Helical" evidence="6">
    <location>
        <begin position="35"/>
        <end position="63"/>
    </location>
</feature>
<keyword evidence="3 6" id="KW-1133">Transmembrane helix</keyword>
<dbReference type="InterPro" id="IPR010445">
    <property type="entry name" value="LapA_dom"/>
</dbReference>
<keyword evidence="1" id="KW-1003">Cell membrane</keyword>
<reference evidence="8 9" key="1">
    <citation type="submission" date="2023-12" db="EMBL/GenBank/DDBJ databases">
        <title>Baltic Sea Cyanobacteria.</title>
        <authorList>
            <person name="Delbaje E."/>
            <person name="Fewer D.P."/>
            <person name="Shishido T.K."/>
        </authorList>
    </citation>
    <scope>NUCLEOTIDE SEQUENCE [LARGE SCALE GENOMIC DNA]</scope>
    <source>
        <strain evidence="8 9">UHCC-0300</strain>
    </source>
</reference>
<dbReference type="EMBL" id="JAYGHG010000001">
    <property type="protein sequence ID" value="MEA5579863.1"/>
    <property type="molecule type" value="Genomic_DNA"/>
</dbReference>
<evidence type="ECO:0000259" key="7">
    <source>
        <dbReference type="Pfam" id="PF06305"/>
    </source>
</evidence>
<evidence type="ECO:0000256" key="6">
    <source>
        <dbReference type="SAM" id="Phobius"/>
    </source>
</evidence>
<keyword evidence="5" id="KW-0175">Coiled coil</keyword>
<feature type="coiled-coil region" evidence="5">
    <location>
        <begin position="69"/>
        <end position="110"/>
    </location>
</feature>
<dbReference type="PANTHER" id="PTHR41335:SF1">
    <property type="entry name" value="MEMBRANE PROTEIN"/>
    <property type="match status" value="1"/>
</dbReference>
<gene>
    <name evidence="8" type="ORF">VB620_00735</name>
</gene>
<organism evidence="8 9">
    <name type="scientific">Nodularia harveyana UHCC-0300</name>
    <dbReference type="NCBI Taxonomy" id="2974287"/>
    <lineage>
        <taxon>Bacteria</taxon>
        <taxon>Bacillati</taxon>
        <taxon>Cyanobacteriota</taxon>
        <taxon>Cyanophyceae</taxon>
        <taxon>Nostocales</taxon>
        <taxon>Nodulariaceae</taxon>
        <taxon>Nodularia</taxon>
    </lineage>
</organism>
<evidence type="ECO:0000256" key="2">
    <source>
        <dbReference type="ARBA" id="ARBA00022692"/>
    </source>
</evidence>
<keyword evidence="9" id="KW-1185">Reference proteome</keyword>
<keyword evidence="2 6" id="KW-0812">Transmembrane</keyword>
<proteinExistence type="predicted"/>
<feature type="domain" description="Lipopolysaccharide assembly protein A" evidence="7">
    <location>
        <begin position="21"/>
        <end position="83"/>
    </location>
</feature>
<accession>A0ABU5U8J8</accession>
<dbReference type="RefSeq" id="WP_323194206.1">
    <property type="nucleotide sequence ID" value="NZ_JAYGHG010000001.1"/>
</dbReference>
<evidence type="ECO:0000256" key="1">
    <source>
        <dbReference type="ARBA" id="ARBA00022475"/>
    </source>
</evidence>
<evidence type="ECO:0000313" key="8">
    <source>
        <dbReference type="EMBL" id="MEA5579863.1"/>
    </source>
</evidence>
<keyword evidence="4 6" id="KW-0472">Membrane</keyword>
<evidence type="ECO:0000256" key="4">
    <source>
        <dbReference type="ARBA" id="ARBA00023136"/>
    </source>
</evidence>
<comment type="caution">
    <text evidence="8">The sequence shown here is derived from an EMBL/GenBank/DDBJ whole genome shotgun (WGS) entry which is preliminary data.</text>
</comment>
<evidence type="ECO:0000313" key="9">
    <source>
        <dbReference type="Proteomes" id="UP001302120"/>
    </source>
</evidence>
<protein>
    <submittedName>
        <fullName evidence="8">LapA family protein</fullName>
    </submittedName>
</protein>
<evidence type="ECO:0000256" key="5">
    <source>
        <dbReference type="SAM" id="Coils"/>
    </source>
</evidence>
<dbReference type="Pfam" id="PF06305">
    <property type="entry name" value="LapA_dom"/>
    <property type="match status" value="1"/>
</dbReference>